<dbReference type="CDD" id="cd00190">
    <property type="entry name" value="Tryp_SPc"/>
    <property type="match status" value="1"/>
</dbReference>
<evidence type="ECO:0000256" key="6">
    <source>
        <dbReference type="ARBA" id="ARBA00023145"/>
    </source>
</evidence>
<keyword evidence="6" id="KW-0865">Zymogen</keyword>
<sequence>MLWFVGFVIVACVEVRAFGLRPVVPLLDGRIVGGSPTTIEKRPYQLSLQYYGSHICGASVIDQRWALTAAHCTSGMSSSALSVRAGSTYRGSGGVVTTIRNICQNPSYNPSNIDYDVSVLGLSTPLSYSTTIQPIKLQAVNAEVPIGASAIISGWGTTSEGGSASTTLQEVSVPRVTDQACRSAYGSSQITARMICFGFTSGGRDSCQGDSGGPLNYNEQQVGIVSWGYGCARPAYPGVYTKVSNAAIASHIQKCTA</sequence>
<dbReference type="InterPro" id="IPR001254">
    <property type="entry name" value="Trypsin_dom"/>
</dbReference>
<dbReference type="Proteomes" id="UP001353858">
    <property type="component" value="Unassembled WGS sequence"/>
</dbReference>
<comment type="similarity">
    <text evidence="1">Belongs to the peptidase S1 family.</text>
</comment>
<evidence type="ECO:0000313" key="12">
    <source>
        <dbReference type="Proteomes" id="UP001353858"/>
    </source>
</evidence>
<dbReference type="PROSITE" id="PS00134">
    <property type="entry name" value="TRYPSIN_HIS"/>
    <property type="match status" value="1"/>
</dbReference>
<dbReference type="SUPFAM" id="SSF50494">
    <property type="entry name" value="Trypsin-like serine proteases"/>
    <property type="match status" value="1"/>
</dbReference>
<dbReference type="SMART" id="SM00020">
    <property type="entry name" value="Tryp_SPc"/>
    <property type="match status" value="1"/>
</dbReference>
<organism evidence="11 12">
    <name type="scientific">Aquatica leii</name>
    <dbReference type="NCBI Taxonomy" id="1421715"/>
    <lineage>
        <taxon>Eukaryota</taxon>
        <taxon>Metazoa</taxon>
        <taxon>Ecdysozoa</taxon>
        <taxon>Arthropoda</taxon>
        <taxon>Hexapoda</taxon>
        <taxon>Insecta</taxon>
        <taxon>Pterygota</taxon>
        <taxon>Neoptera</taxon>
        <taxon>Endopterygota</taxon>
        <taxon>Coleoptera</taxon>
        <taxon>Polyphaga</taxon>
        <taxon>Elateriformia</taxon>
        <taxon>Elateroidea</taxon>
        <taxon>Lampyridae</taxon>
        <taxon>Luciolinae</taxon>
        <taxon>Aquatica</taxon>
    </lineage>
</organism>
<evidence type="ECO:0000256" key="2">
    <source>
        <dbReference type="ARBA" id="ARBA00022670"/>
    </source>
</evidence>
<evidence type="ECO:0000313" key="11">
    <source>
        <dbReference type="EMBL" id="KAK4878344.1"/>
    </source>
</evidence>
<keyword evidence="7" id="KW-1015">Disulfide bond</keyword>
<keyword evidence="12" id="KW-1185">Reference proteome</keyword>
<dbReference type="PANTHER" id="PTHR24276">
    <property type="entry name" value="POLYSERASE-RELATED"/>
    <property type="match status" value="1"/>
</dbReference>
<dbReference type="InterPro" id="IPR009003">
    <property type="entry name" value="Peptidase_S1_PA"/>
</dbReference>
<dbReference type="PROSITE" id="PS50240">
    <property type="entry name" value="TRYPSIN_DOM"/>
    <property type="match status" value="1"/>
</dbReference>
<evidence type="ECO:0000256" key="3">
    <source>
        <dbReference type="ARBA" id="ARBA00022729"/>
    </source>
</evidence>
<dbReference type="PRINTS" id="PR00722">
    <property type="entry name" value="CHYMOTRYPSIN"/>
</dbReference>
<comment type="caution">
    <text evidence="11">The sequence shown here is derived from an EMBL/GenBank/DDBJ whole genome shotgun (WGS) entry which is preliminary data.</text>
</comment>
<feature type="chain" id="PRO_5042831747" description="Peptidase S1 domain-containing protein" evidence="9">
    <location>
        <begin position="20"/>
        <end position="257"/>
    </location>
</feature>
<evidence type="ECO:0000256" key="4">
    <source>
        <dbReference type="ARBA" id="ARBA00022801"/>
    </source>
</evidence>
<dbReference type="FunFam" id="2.40.10.10:FF:000077">
    <property type="entry name" value="Predicted protein"/>
    <property type="match status" value="1"/>
</dbReference>
<evidence type="ECO:0000256" key="8">
    <source>
        <dbReference type="RuleBase" id="RU363034"/>
    </source>
</evidence>
<dbReference type="PANTHER" id="PTHR24276:SF91">
    <property type="entry name" value="AT26814P-RELATED"/>
    <property type="match status" value="1"/>
</dbReference>
<evidence type="ECO:0000256" key="1">
    <source>
        <dbReference type="ARBA" id="ARBA00007664"/>
    </source>
</evidence>
<dbReference type="InterPro" id="IPR033116">
    <property type="entry name" value="TRYPSIN_SER"/>
</dbReference>
<reference evidence="12" key="1">
    <citation type="submission" date="2023-01" db="EMBL/GenBank/DDBJ databases">
        <title>Key to firefly adult light organ development and bioluminescence: homeobox transcription factors regulate luciferase expression and transportation to peroxisome.</title>
        <authorList>
            <person name="Fu X."/>
        </authorList>
    </citation>
    <scope>NUCLEOTIDE SEQUENCE [LARGE SCALE GENOMIC DNA]</scope>
</reference>
<feature type="signal peptide" evidence="9">
    <location>
        <begin position="1"/>
        <end position="19"/>
    </location>
</feature>
<dbReference type="EMBL" id="JARPUR010000004">
    <property type="protein sequence ID" value="KAK4878344.1"/>
    <property type="molecule type" value="Genomic_DNA"/>
</dbReference>
<keyword evidence="5 8" id="KW-0720">Serine protease</keyword>
<evidence type="ECO:0000256" key="9">
    <source>
        <dbReference type="SAM" id="SignalP"/>
    </source>
</evidence>
<dbReference type="InterPro" id="IPR001314">
    <property type="entry name" value="Peptidase_S1A"/>
</dbReference>
<dbReference type="InterPro" id="IPR043504">
    <property type="entry name" value="Peptidase_S1_PA_chymotrypsin"/>
</dbReference>
<keyword evidence="3 9" id="KW-0732">Signal</keyword>
<dbReference type="InterPro" id="IPR050430">
    <property type="entry name" value="Peptidase_S1"/>
</dbReference>
<dbReference type="GO" id="GO:0006508">
    <property type="term" value="P:proteolysis"/>
    <property type="evidence" value="ECO:0007669"/>
    <property type="project" value="UniProtKB-KW"/>
</dbReference>
<evidence type="ECO:0000256" key="5">
    <source>
        <dbReference type="ARBA" id="ARBA00022825"/>
    </source>
</evidence>
<keyword evidence="2 8" id="KW-0645">Protease</keyword>
<name>A0AAN7PVB5_9COLE</name>
<evidence type="ECO:0000259" key="10">
    <source>
        <dbReference type="PROSITE" id="PS50240"/>
    </source>
</evidence>
<accession>A0AAN7PVB5</accession>
<protein>
    <recommendedName>
        <fullName evidence="10">Peptidase S1 domain-containing protein</fullName>
    </recommendedName>
</protein>
<dbReference type="AlphaFoldDB" id="A0AAN7PVB5"/>
<dbReference type="PROSITE" id="PS00135">
    <property type="entry name" value="TRYPSIN_SER"/>
    <property type="match status" value="1"/>
</dbReference>
<dbReference type="GO" id="GO:0004252">
    <property type="term" value="F:serine-type endopeptidase activity"/>
    <property type="evidence" value="ECO:0007669"/>
    <property type="project" value="InterPro"/>
</dbReference>
<proteinExistence type="inferred from homology"/>
<gene>
    <name evidence="11" type="ORF">RN001_010850</name>
</gene>
<keyword evidence="4 8" id="KW-0378">Hydrolase</keyword>
<evidence type="ECO:0000256" key="7">
    <source>
        <dbReference type="ARBA" id="ARBA00023157"/>
    </source>
</evidence>
<dbReference type="InterPro" id="IPR018114">
    <property type="entry name" value="TRYPSIN_HIS"/>
</dbReference>
<dbReference type="Gene3D" id="2.40.10.10">
    <property type="entry name" value="Trypsin-like serine proteases"/>
    <property type="match status" value="2"/>
</dbReference>
<feature type="domain" description="Peptidase S1" evidence="10">
    <location>
        <begin position="31"/>
        <end position="257"/>
    </location>
</feature>
<dbReference type="Pfam" id="PF00089">
    <property type="entry name" value="Trypsin"/>
    <property type="match status" value="1"/>
</dbReference>